<sequence>YDSQSTALNLYLNGKLDGSTTSTIYRDESLSVGCRIGDYAGGGYNFNGQIDEVKVYNYALTAEDIKKDYNQGATTQIGSGVESGSTGAAPVAHWRLDDNTGTSAVDFSGNGSTGTLTNGPTWTVGKIGPAVKFDGDNDFISIGDTLGTLTEGTVSLWFKRHTSKPTYQMMFTDGGSQLEICYNTDTLYFYVNNVRVATSSANSTNWNHVEGTFSETGNFQRLYLNGALVNSSTYPGDATAAVRYLGSRNATFPFDGVIDEVKVYNYARTTAQVAYDYNRGEPIGYWALDDGSGVATRDFSGNGSSGTLTNATWTTSGKYDNAVSFDGAGDCVNVGDPSSGVLDFGTGDFSTGAWVYLTSAPGGYVGVLNKGGSGAVGYGINIGSNSKIYVMIQATGGTNQGFASTATLATGTWYHILATYDRDDVMKLYINGVLDKSNGYSAGNDGSVNNASNLTFGTYSDCGQYFLNGKLDDVRVYNYALTAEQVKQAMIQGGSARY</sequence>
<dbReference type="Proteomes" id="UP000230405">
    <property type="component" value="Unassembled WGS sequence"/>
</dbReference>
<dbReference type="PANTHER" id="PTHR47635">
    <property type="entry name" value="CUB DOMAIN-CONTAINING PROTEIN"/>
    <property type="match status" value="1"/>
</dbReference>
<feature type="domain" description="LamG-like jellyroll fold" evidence="3">
    <location>
        <begin position="153"/>
        <end position="271"/>
    </location>
</feature>
<evidence type="ECO:0000259" key="3">
    <source>
        <dbReference type="SMART" id="SM00560"/>
    </source>
</evidence>
<evidence type="ECO:0000313" key="5">
    <source>
        <dbReference type="Proteomes" id="UP000230405"/>
    </source>
</evidence>
<dbReference type="PANTHER" id="PTHR47635:SF2">
    <property type="entry name" value="LAMG-LIKE JELLYROLL FOLD DOMAIN-CONTAINING PROTEIN"/>
    <property type="match status" value="1"/>
</dbReference>
<dbReference type="SMART" id="SM00560">
    <property type="entry name" value="LamGL"/>
    <property type="match status" value="2"/>
</dbReference>
<feature type="domain" description="LamG-like jellyroll fold" evidence="3">
    <location>
        <begin position="347"/>
        <end position="484"/>
    </location>
</feature>
<dbReference type="Gene3D" id="2.60.120.200">
    <property type="match status" value="3"/>
</dbReference>
<feature type="non-terminal residue" evidence="4">
    <location>
        <position position="1"/>
    </location>
</feature>
<dbReference type="SUPFAM" id="SSF49899">
    <property type="entry name" value="Concanavalin A-like lectins/glucanases"/>
    <property type="match status" value="3"/>
</dbReference>
<dbReference type="InterPro" id="IPR013320">
    <property type="entry name" value="ConA-like_dom_sf"/>
</dbReference>
<evidence type="ECO:0000313" key="4">
    <source>
        <dbReference type="EMBL" id="PIZ98962.1"/>
    </source>
</evidence>
<dbReference type="InterPro" id="IPR006558">
    <property type="entry name" value="LamG-like"/>
</dbReference>
<organism evidence="4 5">
    <name type="scientific">Candidatus Komeilibacteria bacterium CG_4_10_14_0_2_um_filter_37_10</name>
    <dbReference type="NCBI Taxonomy" id="1974470"/>
    <lineage>
        <taxon>Bacteria</taxon>
        <taxon>Candidatus Komeiliibacteriota</taxon>
    </lineage>
</organism>
<comment type="caution">
    <text evidence="4">The sequence shown here is derived from an EMBL/GenBank/DDBJ whole genome shotgun (WGS) entry which is preliminary data.</text>
</comment>
<evidence type="ECO:0000256" key="2">
    <source>
        <dbReference type="ARBA" id="ARBA00023157"/>
    </source>
</evidence>
<name>A0A2M7VEK3_9BACT</name>
<keyword evidence="1" id="KW-0732">Signal</keyword>
<gene>
    <name evidence="4" type="ORF">COX77_02915</name>
</gene>
<keyword evidence="2" id="KW-1015">Disulfide bond</keyword>
<dbReference type="AlphaFoldDB" id="A0A2M7VEK3"/>
<dbReference type="EMBL" id="PFPO01000054">
    <property type="protein sequence ID" value="PIZ98962.1"/>
    <property type="molecule type" value="Genomic_DNA"/>
</dbReference>
<accession>A0A2M7VEK3</accession>
<reference evidence="5" key="1">
    <citation type="submission" date="2017-09" db="EMBL/GenBank/DDBJ databases">
        <title>Depth-based differentiation of microbial function through sediment-hosted aquifers and enrichment of novel symbionts in the deep terrestrial subsurface.</title>
        <authorList>
            <person name="Probst A.J."/>
            <person name="Ladd B."/>
            <person name="Jarett J.K."/>
            <person name="Geller-Mcgrath D.E."/>
            <person name="Sieber C.M.K."/>
            <person name="Emerson J.B."/>
            <person name="Anantharaman K."/>
            <person name="Thomas B.C."/>
            <person name="Malmstrom R."/>
            <person name="Stieglmeier M."/>
            <person name="Klingl A."/>
            <person name="Woyke T."/>
            <person name="Ryan C.M."/>
            <person name="Banfield J.F."/>
        </authorList>
    </citation>
    <scope>NUCLEOTIDE SEQUENCE [LARGE SCALE GENOMIC DNA]</scope>
</reference>
<protein>
    <recommendedName>
        <fullName evidence="3">LamG-like jellyroll fold domain-containing protein</fullName>
    </recommendedName>
</protein>
<dbReference type="Pfam" id="PF13385">
    <property type="entry name" value="Laminin_G_3"/>
    <property type="match status" value="3"/>
</dbReference>
<proteinExistence type="predicted"/>
<evidence type="ECO:0000256" key="1">
    <source>
        <dbReference type="ARBA" id="ARBA00022729"/>
    </source>
</evidence>